<reference evidence="2" key="1">
    <citation type="submission" date="2015-10" db="EMBL/GenBank/DDBJ databases">
        <title>Analysis of five complete genome sequences for members of the class Peribacteria in the recently recognized Peregrinibacteria bacterial phylum.</title>
        <authorList>
            <person name="Anantharaman K."/>
            <person name="Brown C.T."/>
            <person name="Burstein D."/>
            <person name="Castelle C.J."/>
            <person name="Probst A.J."/>
            <person name="Thomas B.C."/>
            <person name="Williams K.H."/>
            <person name="Banfield J.F."/>
        </authorList>
    </citation>
    <scope>NUCLEOTIDE SEQUENCE [LARGE SCALE GENOMIC DNA]</scope>
</reference>
<evidence type="ECO:0000313" key="2">
    <source>
        <dbReference type="Proteomes" id="UP000069135"/>
    </source>
</evidence>
<accession>A0A0S1SQ16</accession>
<evidence type="ECO:0000313" key="1">
    <source>
        <dbReference type="EMBL" id="ALM13431.1"/>
    </source>
</evidence>
<sequence>MAYRFFRQAHTASELDSGEGMEVHPVSGTLMRYLYYDVRFRRFYALIPEGAWDPNPEQVWEKRISEDRDVRPGEPLPSHWRFNPYPCKKRGKRRV</sequence>
<dbReference type="KEGG" id="prf:PeribacterA2_0758"/>
<dbReference type="EMBL" id="CP013065">
    <property type="protein sequence ID" value="ALM13431.1"/>
    <property type="molecule type" value="Genomic_DNA"/>
</dbReference>
<gene>
    <name evidence="1" type="ORF">PeribacterD1_0760</name>
</gene>
<proteinExistence type="predicted"/>
<dbReference type="STRING" id="1735162.PeribacterB2_0760"/>
<name>A0A0S1SNV9_9BACT</name>
<protein>
    <submittedName>
        <fullName evidence="1">Uncharacterized protein</fullName>
    </submittedName>
</protein>
<accession>A0A0S1SSZ6</accession>
<dbReference type="Proteomes" id="UP000069135">
    <property type="component" value="Chromosome"/>
</dbReference>
<accession>A0A0S1SNV9</accession>
<reference evidence="1 2" key="2">
    <citation type="journal article" date="2016" name="PeerJ">
        <title>Analysis of five complete genome sequences for members of the class Peribacteria in the recently recognized Peregrinibacteria bacterial phylum.</title>
        <authorList>
            <person name="Anantharaman K."/>
            <person name="Brown C.T."/>
            <person name="Burstein D."/>
            <person name="Castelle C.J."/>
            <person name="Probst A.J."/>
            <person name="Thomas B.C."/>
            <person name="Williams K.H."/>
            <person name="Banfield J.F."/>
        </authorList>
    </citation>
    <scope>NUCLEOTIDE SEQUENCE [LARGE SCALE GENOMIC DNA]</scope>
    <source>
        <strain evidence="1">RIFOXYD1_FULL_PER-ii_59_16</strain>
    </source>
</reference>
<accession>A0A0S1SFN0</accession>
<accession>A0A0S1SJS2</accession>
<organism evidence="1 2">
    <name type="scientific">Candidatus Peribacter riflensis</name>
    <dbReference type="NCBI Taxonomy" id="1735162"/>
    <lineage>
        <taxon>Bacteria</taxon>
        <taxon>Candidatus Peregrinibacteriota</taxon>
        <taxon>Candidatus Peribacteria</taxon>
        <taxon>Candidatus Peribacterales</taxon>
        <taxon>Candidatus Peribacteraceae</taxon>
        <taxon>Candidatus Peribacter</taxon>
    </lineage>
</organism>
<dbReference type="AlphaFoldDB" id="A0A0S1SNV9"/>